<feature type="region of interest" description="Disordered" evidence="2">
    <location>
        <begin position="18"/>
        <end position="52"/>
    </location>
</feature>
<feature type="compositionally biased region" description="Low complexity" evidence="2">
    <location>
        <begin position="18"/>
        <end position="45"/>
    </location>
</feature>
<keyword evidence="3" id="KW-0732">Signal</keyword>
<evidence type="ECO:0008006" key="6">
    <source>
        <dbReference type="Google" id="ProtNLM"/>
    </source>
</evidence>
<feature type="coiled-coil region" evidence="1">
    <location>
        <begin position="145"/>
        <end position="179"/>
    </location>
</feature>
<dbReference type="Proteomes" id="UP000613266">
    <property type="component" value="Unassembled WGS sequence"/>
</dbReference>
<dbReference type="RefSeq" id="WP_198112368.1">
    <property type="nucleotide sequence ID" value="NZ_JAEDAK010000013.1"/>
</dbReference>
<dbReference type="EMBL" id="JAEDAK010000013">
    <property type="protein sequence ID" value="MBH9578598.1"/>
    <property type="molecule type" value="Genomic_DNA"/>
</dbReference>
<keyword evidence="1" id="KW-0175">Coiled coil</keyword>
<proteinExistence type="predicted"/>
<dbReference type="AlphaFoldDB" id="A0A931NI94"/>
<name>A0A931NI94_9BURK</name>
<protein>
    <recommendedName>
        <fullName evidence="6">Chromosome partition protein Smc</fullName>
    </recommendedName>
</protein>
<accession>A0A931NI94</accession>
<evidence type="ECO:0000313" key="5">
    <source>
        <dbReference type="Proteomes" id="UP000613266"/>
    </source>
</evidence>
<keyword evidence="5" id="KW-1185">Reference proteome</keyword>
<sequence>MRAPLLTLALIAALSTTAVNAQTPPKQPAKPAAKAPAKPEATPAKARPKLMTRDELRECLARREANVTESKAIEAEDKELLTHADAVKSDKTAFENEQKDFVAAQTVLVADNEALRKRGEELSKTIGELKPAKQKEVKADYDKAAAELTARVDAHNARLKALKAREEALMQKIDDFNKRQSEASARVDKLGEAEDKWRAECGNRPYDERDEDAIKKEMAAKKAAGQ</sequence>
<evidence type="ECO:0000256" key="2">
    <source>
        <dbReference type="SAM" id="MobiDB-lite"/>
    </source>
</evidence>
<reference evidence="4" key="1">
    <citation type="submission" date="2020-12" db="EMBL/GenBank/DDBJ databases">
        <title>The genome sequence of Inhella sp. 1Y17.</title>
        <authorList>
            <person name="Liu Y."/>
        </authorList>
    </citation>
    <scope>NUCLEOTIDE SEQUENCE</scope>
    <source>
        <strain evidence="4">1Y17</strain>
    </source>
</reference>
<gene>
    <name evidence="4" type="ORF">I7X39_17030</name>
</gene>
<evidence type="ECO:0000313" key="4">
    <source>
        <dbReference type="EMBL" id="MBH9578598.1"/>
    </source>
</evidence>
<evidence type="ECO:0000256" key="1">
    <source>
        <dbReference type="SAM" id="Coils"/>
    </source>
</evidence>
<comment type="caution">
    <text evidence="4">The sequence shown here is derived from an EMBL/GenBank/DDBJ whole genome shotgun (WGS) entry which is preliminary data.</text>
</comment>
<evidence type="ECO:0000256" key="3">
    <source>
        <dbReference type="SAM" id="SignalP"/>
    </source>
</evidence>
<organism evidence="4 5">
    <name type="scientific">Inhella proteolytica</name>
    <dbReference type="NCBI Taxonomy" id="2795029"/>
    <lineage>
        <taxon>Bacteria</taxon>
        <taxon>Pseudomonadati</taxon>
        <taxon>Pseudomonadota</taxon>
        <taxon>Betaproteobacteria</taxon>
        <taxon>Burkholderiales</taxon>
        <taxon>Sphaerotilaceae</taxon>
        <taxon>Inhella</taxon>
    </lineage>
</organism>
<feature type="chain" id="PRO_5037068633" description="Chromosome partition protein Smc" evidence="3">
    <location>
        <begin position="22"/>
        <end position="226"/>
    </location>
</feature>
<feature type="signal peptide" evidence="3">
    <location>
        <begin position="1"/>
        <end position="21"/>
    </location>
</feature>